<evidence type="ECO:0000313" key="7">
    <source>
        <dbReference type="Proteomes" id="UP001166585"/>
    </source>
</evidence>
<feature type="binding site" evidence="3">
    <location>
        <begin position="158"/>
        <end position="160"/>
    </location>
    <ligand>
        <name>substrate</name>
    </ligand>
</feature>
<comment type="subcellular location">
    <subcellularLocation>
        <location evidence="3">Cytoplasm</location>
    </subcellularLocation>
</comment>
<dbReference type="PRINTS" id="PR00145">
    <property type="entry name" value="ARGSUCLYASE"/>
</dbReference>
<comment type="subunit">
    <text evidence="3">Homotetramer.</text>
</comment>
<dbReference type="InterPro" id="IPR005677">
    <property type="entry name" value="Fum_hydII"/>
</dbReference>
<dbReference type="EC" id="4.2.1.2" evidence="3"/>
<dbReference type="SUPFAM" id="SSF48557">
    <property type="entry name" value="L-aspartase-like"/>
    <property type="match status" value="1"/>
</dbReference>
<protein>
    <recommendedName>
        <fullName evidence="3">Fumarate hydratase class II</fullName>
        <shortName evidence="3">Fumarase C</shortName>
        <ecNumber evidence="3">4.2.1.2</ecNumber>
    </recommendedName>
    <alternativeName>
        <fullName evidence="3">Aerobic fumarase</fullName>
    </alternativeName>
    <alternativeName>
        <fullName evidence="3">Iron-independent fumarase</fullName>
    </alternativeName>
</protein>
<comment type="caution">
    <text evidence="6">The sequence shown here is derived from an EMBL/GenBank/DDBJ whole genome shotgun (WGS) entry which is preliminary data.</text>
</comment>
<evidence type="ECO:0000256" key="1">
    <source>
        <dbReference type="ARBA" id="ARBA00009084"/>
    </source>
</evidence>
<comment type="pathway">
    <text evidence="3">Carbohydrate metabolism; tricarboxylic acid cycle; (S)-malate from fumarate: step 1/1.</text>
</comment>
<dbReference type="NCBIfam" id="TIGR00979">
    <property type="entry name" value="fumC_II"/>
    <property type="match status" value="1"/>
</dbReference>
<dbReference type="Gene3D" id="1.10.40.30">
    <property type="entry name" value="Fumarase/aspartase (C-terminal domain)"/>
    <property type="match status" value="1"/>
</dbReference>
<comment type="catalytic activity">
    <reaction evidence="3">
        <text>(S)-malate = fumarate + H2O</text>
        <dbReference type="Rhea" id="RHEA:12460"/>
        <dbReference type="ChEBI" id="CHEBI:15377"/>
        <dbReference type="ChEBI" id="CHEBI:15589"/>
        <dbReference type="ChEBI" id="CHEBI:29806"/>
        <dbReference type="EC" id="4.2.1.2"/>
    </reaction>
</comment>
<evidence type="ECO:0000259" key="4">
    <source>
        <dbReference type="Pfam" id="PF00206"/>
    </source>
</evidence>
<dbReference type="HAMAP" id="MF_00743">
    <property type="entry name" value="FumaraseC"/>
    <property type="match status" value="1"/>
</dbReference>
<dbReference type="RefSeq" id="WP_213753383.1">
    <property type="nucleotide sequence ID" value="NZ_JAHCQH010000003.1"/>
</dbReference>
<dbReference type="Gene3D" id="1.10.275.10">
    <property type="entry name" value="Fumarase/aspartase (N-terminal domain)"/>
    <property type="match status" value="1"/>
</dbReference>
<sequence length="486" mass="51141">MAPHAQDLPTLQDLPVGIAASGQRREFDSMGEVMVPADRYWGAQTERSLHHFNIGDDRMPKAVYHAYGTVKKACALVNARAGRLPDWKRDAIIRAADETIAGALDDHYPLYVWQTGSGTQSNMNVNEVISNRAIQLLGGTLGSQKPIGPNDDVNMGQSSNDTFPTAMHIAAVEAIDAVLLPQLDQLAATIERKAEGWMDVVKIGRTHLEDAVPLTVGQEWHGWAGQIRAAMADIAASRAGLYELAVGGTAVGTGLNAPAGFSAEVAAAIATLTGKPFVTAPNKFAAQGSLDAMVRAHAALRGLAVALMKIANDMRWLASGPRCGLGELILPSNEPGSSIMPGKVNPTQCEAMVMIAIQVMGNDSAVAIAGSQGNFELNAMRPVIINNFLHSARILADGCGKFREFSVEGTELNRARIADYVAGSVMLVTALSPVIGYQNAAHIAEKAIADGTTLREAALASGKVDAALFDETIKPLGMVGHGLAGA</sequence>
<feature type="active site" description="Proton donor/acceptor" evidence="3">
    <location>
        <position position="207"/>
    </location>
</feature>
<dbReference type="PANTHER" id="PTHR11444:SF1">
    <property type="entry name" value="FUMARATE HYDRATASE, MITOCHONDRIAL"/>
    <property type="match status" value="1"/>
</dbReference>
<gene>
    <name evidence="3 6" type="primary">fumC</name>
    <name evidence="6" type="ORF">KIP89_00085</name>
</gene>
<dbReference type="InterPro" id="IPR018951">
    <property type="entry name" value="Fumarase_C_C"/>
</dbReference>
<comment type="miscellaneous">
    <text evidence="3">There are 2 substrate-binding sites: the catalytic A site, and the non-catalytic B site that may play a role in the transfer of substrate or product between the active site and the solvent. Alternatively, the B site may bind allosteric effectors.</text>
</comment>
<feature type="binding site" evidence="3">
    <location>
        <begin position="117"/>
        <end position="119"/>
    </location>
    <ligand>
        <name>substrate</name>
    </ligand>
</feature>
<comment type="function">
    <text evidence="3">Involved in the TCA cycle. Catalyzes the stereospecific interconversion of fumarate to L-malate.</text>
</comment>
<dbReference type="InterPro" id="IPR022761">
    <property type="entry name" value="Fumarate_lyase_N"/>
</dbReference>
<feature type="domain" description="Fumarate lyase N-terminal" evidence="4">
    <location>
        <begin position="31"/>
        <end position="361"/>
    </location>
</feature>
<evidence type="ECO:0000313" key="6">
    <source>
        <dbReference type="EMBL" id="MBS9475506.1"/>
    </source>
</evidence>
<feature type="active site" evidence="3">
    <location>
        <position position="337"/>
    </location>
</feature>
<feature type="site" description="Important for catalytic activity" evidence="3">
    <location>
        <position position="350"/>
    </location>
</feature>
<dbReference type="Proteomes" id="UP001166585">
    <property type="component" value="Unassembled WGS sequence"/>
</dbReference>
<dbReference type="PRINTS" id="PR00149">
    <property type="entry name" value="FUMRATELYASE"/>
</dbReference>
<dbReference type="Pfam" id="PF10415">
    <property type="entry name" value="FumaraseC_C"/>
    <property type="match status" value="1"/>
</dbReference>
<dbReference type="Pfam" id="PF00206">
    <property type="entry name" value="Lyase_1"/>
    <property type="match status" value="1"/>
</dbReference>
<dbReference type="CDD" id="cd01362">
    <property type="entry name" value="Fumarase_classII"/>
    <property type="match status" value="1"/>
</dbReference>
<dbReference type="InterPro" id="IPR000362">
    <property type="entry name" value="Fumarate_lyase_fam"/>
</dbReference>
<comment type="caution">
    <text evidence="3">Lacks conserved residue(s) required for the propagation of feature annotation.</text>
</comment>
<evidence type="ECO:0000259" key="5">
    <source>
        <dbReference type="Pfam" id="PF10415"/>
    </source>
</evidence>
<feature type="binding site" evidence="3">
    <location>
        <begin position="343"/>
        <end position="345"/>
    </location>
    <ligand>
        <name>substrate</name>
    </ligand>
</feature>
<dbReference type="PANTHER" id="PTHR11444">
    <property type="entry name" value="ASPARTATEAMMONIA/ARGININOSUCCINATE/ADENYLOSUCCINATE LYASE"/>
    <property type="match status" value="1"/>
</dbReference>
<dbReference type="InterPro" id="IPR024083">
    <property type="entry name" value="Fumarase/histidase_N"/>
</dbReference>
<dbReference type="InterPro" id="IPR008948">
    <property type="entry name" value="L-Aspartase-like"/>
</dbReference>
<keyword evidence="7" id="KW-1185">Reference proteome</keyword>
<proteinExistence type="inferred from homology"/>
<evidence type="ECO:0000256" key="2">
    <source>
        <dbReference type="ARBA" id="ARBA00023239"/>
    </source>
</evidence>
<accession>A0ABS5R1E9</accession>
<dbReference type="GO" id="GO:0004333">
    <property type="term" value="F:fumarate hydratase activity"/>
    <property type="evidence" value="ECO:0007669"/>
    <property type="project" value="UniProtKB-EC"/>
</dbReference>
<keyword evidence="3" id="KW-0963">Cytoplasm</keyword>
<reference evidence="6" key="1">
    <citation type="submission" date="2021-05" db="EMBL/GenBank/DDBJ databases">
        <authorList>
            <person name="Sun Q."/>
            <person name="Inoue M."/>
        </authorList>
    </citation>
    <scope>NUCLEOTIDE SEQUENCE</scope>
    <source>
        <strain evidence="6">VKM B-3255</strain>
    </source>
</reference>
<organism evidence="6 7">
    <name type="scientific">Ancylobacter radicis</name>
    <dbReference type="NCBI Taxonomy" id="2836179"/>
    <lineage>
        <taxon>Bacteria</taxon>
        <taxon>Pseudomonadati</taxon>
        <taxon>Pseudomonadota</taxon>
        <taxon>Alphaproteobacteria</taxon>
        <taxon>Hyphomicrobiales</taxon>
        <taxon>Xanthobacteraceae</taxon>
        <taxon>Ancylobacter</taxon>
    </lineage>
</organism>
<dbReference type="Gene3D" id="1.20.200.10">
    <property type="entry name" value="Fumarase/aspartase (Central domain)"/>
    <property type="match status" value="1"/>
</dbReference>
<dbReference type="PROSITE" id="PS00163">
    <property type="entry name" value="FUMARATE_LYASES"/>
    <property type="match status" value="1"/>
</dbReference>
<keyword evidence="2 3" id="KW-0456">Lyase</keyword>
<feature type="binding site" evidence="3">
    <location>
        <position position="338"/>
    </location>
    <ligand>
        <name>substrate</name>
    </ligand>
</feature>
<comment type="similarity">
    <text evidence="1 3">Belongs to the class-II fumarase/aspartase family. Fumarase subfamily.</text>
</comment>
<name>A0ABS5R1E9_9HYPH</name>
<feature type="binding site" evidence="3">
    <location>
        <position position="206"/>
    </location>
    <ligand>
        <name>substrate</name>
    </ligand>
</feature>
<keyword evidence="3" id="KW-0816">Tricarboxylic acid cycle</keyword>
<evidence type="ECO:0000256" key="3">
    <source>
        <dbReference type="HAMAP-Rule" id="MF_00743"/>
    </source>
</evidence>
<dbReference type="EMBL" id="JAHCQH010000003">
    <property type="protein sequence ID" value="MBS9475506.1"/>
    <property type="molecule type" value="Genomic_DNA"/>
</dbReference>
<feature type="domain" description="Fumarase C C-terminal" evidence="5">
    <location>
        <begin position="427"/>
        <end position="479"/>
    </location>
</feature>
<dbReference type="InterPro" id="IPR020557">
    <property type="entry name" value="Fumarate_lyase_CS"/>
</dbReference>